<name>A0ABT1RZR0_9FIRM</name>
<keyword evidence="1" id="KW-1133">Transmembrane helix</keyword>
<organism evidence="2 3">
    <name type="scientific">Neglectibacter timonensis</name>
    <dbReference type="NCBI Taxonomy" id="1776382"/>
    <lineage>
        <taxon>Bacteria</taxon>
        <taxon>Bacillati</taxon>
        <taxon>Bacillota</taxon>
        <taxon>Clostridia</taxon>
        <taxon>Eubacteriales</taxon>
        <taxon>Oscillospiraceae</taxon>
        <taxon>Neglectibacter</taxon>
    </lineage>
</organism>
<evidence type="ECO:0000313" key="3">
    <source>
        <dbReference type="Proteomes" id="UP001524473"/>
    </source>
</evidence>
<sequence length="254" mass="28709">MARERYLLDESEDTIHANEIVPTTPKEKRQNWWFYNRVKLLVGAICVLLLGSIVYSIATKVSPDYTIALMTSYTMPDAAVTQLEEYLTQYAEDRNGDGKTVVTVVNYIFSESTAQTDPTQQQASVVKFTADASTGESILYIHNGPAFDSMKTNFGGYFLYNDGTPMPEDATDYENAMVNWNDVKALAEFKLNGVGTEMASDEDIRTLFDDLRISLRTQRGTAFEKDEKAMAYYDDCMALYKRLQNDEKLTKTEG</sequence>
<keyword evidence="3" id="KW-1185">Reference proteome</keyword>
<protein>
    <recommendedName>
        <fullName evidence="4">DUF4825 domain-containing protein</fullName>
    </recommendedName>
</protein>
<feature type="transmembrane region" description="Helical" evidence="1">
    <location>
        <begin position="38"/>
        <end position="58"/>
    </location>
</feature>
<dbReference type="Proteomes" id="UP001524473">
    <property type="component" value="Unassembled WGS sequence"/>
</dbReference>
<comment type="caution">
    <text evidence="2">The sequence shown here is derived from an EMBL/GenBank/DDBJ whole genome shotgun (WGS) entry which is preliminary data.</text>
</comment>
<dbReference type="RefSeq" id="WP_066866225.1">
    <property type="nucleotide sequence ID" value="NZ_CABKVV010000014.1"/>
</dbReference>
<evidence type="ECO:0008006" key="4">
    <source>
        <dbReference type="Google" id="ProtNLM"/>
    </source>
</evidence>
<gene>
    <name evidence="2" type="ORF">NE695_09595</name>
</gene>
<dbReference type="GeneID" id="90533272"/>
<proteinExistence type="predicted"/>
<evidence type="ECO:0000313" key="2">
    <source>
        <dbReference type="EMBL" id="MCQ4840167.1"/>
    </source>
</evidence>
<evidence type="ECO:0000256" key="1">
    <source>
        <dbReference type="SAM" id="Phobius"/>
    </source>
</evidence>
<accession>A0ABT1RZR0</accession>
<reference evidence="2 3" key="1">
    <citation type="submission" date="2022-06" db="EMBL/GenBank/DDBJ databases">
        <title>Isolation of gut microbiota from human fecal samples.</title>
        <authorList>
            <person name="Pamer E.G."/>
            <person name="Barat B."/>
            <person name="Waligurski E."/>
            <person name="Medina S."/>
            <person name="Paddock L."/>
            <person name="Mostad J."/>
        </authorList>
    </citation>
    <scope>NUCLEOTIDE SEQUENCE [LARGE SCALE GENOMIC DNA]</scope>
    <source>
        <strain evidence="2 3">DFI.9.73</strain>
    </source>
</reference>
<keyword evidence="1" id="KW-0472">Membrane</keyword>
<keyword evidence="1" id="KW-0812">Transmembrane</keyword>
<dbReference type="EMBL" id="JANFZH010000020">
    <property type="protein sequence ID" value="MCQ4840167.1"/>
    <property type="molecule type" value="Genomic_DNA"/>
</dbReference>